<comment type="caution">
    <text evidence="6">The sequence shown here is derived from an EMBL/GenBank/DDBJ whole genome shotgun (WGS) entry which is preliminary data.</text>
</comment>
<gene>
    <name evidence="5" type="primary">rplJ</name>
    <name evidence="6" type="ORF">UW63_C0024G0003</name>
</gene>
<accession>A0A0G1MF29</accession>
<dbReference type="CDD" id="cd05797">
    <property type="entry name" value="Ribosomal_L10"/>
    <property type="match status" value="1"/>
</dbReference>
<dbReference type="GO" id="GO:0070180">
    <property type="term" value="F:large ribosomal subunit rRNA binding"/>
    <property type="evidence" value="ECO:0007669"/>
    <property type="project" value="UniProtKB-UniRule"/>
</dbReference>
<dbReference type="InterPro" id="IPR043141">
    <property type="entry name" value="Ribosomal_uL10-like_sf"/>
</dbReference>
<dbReference type="Pfam" id="PF00466">
    <property type="entry name" value="Ribosomal_L10"/>
    <property type="match status" value="1"/>
</dbReference>
<dbReference type="GO" id="GO:0006412">
    <property type="term" value="P:translation"/>
    <property type="evidence" value="ECO:0007669"/>
    <property type="project" value="UniProtKB-UniRule"/>
</dbReference>
<evidence type="ECO:0000313" key="6">
    <source>
        <dbReference type="EMBL" id="KKT70539.1"/>
    </source>
</evidence>
<dbReference type="Gene3D" id="3.30.70.1730">
    <property type="match status" value="1"/>
</dbReference>
<evidence type="ECO:0000313" key="7">
    <source>
        <dbReference type="Proteomes" id="UP000034154"/>
    </source>
</evidence>
<comment type="function">
    <text evidence="5">Forms part of the ribosomal stalk, playing a central role in the interaction of the ribosome with GTP-bound translation factors.</text>
</comment>
<dbReference type="InterPro" id="IPR001790">
    <property type="entry name" value="Ribosomal_uL10"/>
</dbReference>
<dbReference type="InterPro" id="IPR022973">
    <property type="entry name" value="Ribosomal_uL10_bac"/>
</dbReference>
<dbReference type="GO" id="GO:0005840">
    <property type="term" value="C:ribosome"/>
    <property type="evidence" value="ECO:0007669"/>
    <property type="project" value="UniProtKB-KW"/>
</dbReference>
<dbReference type="AlphaFoldDB" id="A0A0G1MF29"/>
<evidence type="ECO:0000256" key="5">
    <source>
        <dbReference type="HAMAP-Rule" id="MF_00362"/>
    </source>
</evidence>
<dbReference type="HAMAP" id="MF_00362">
    <property type="entry name" value="Ribosomal_uL10"/>
    <property type="match status" value="1"/>
</dbReference>
<dbReference type="EMBL" id="LCJB01000024">
    <property type="protein sequence ID" value="KKT70539.1"/>
    <property type="molecule type" value="Genomic_DNA"/>
</dbReference>
<dbReference type="NCBIfam" id="NF000955">
    <property type="entry name" value="PRK00099.1-1"/>
    <property type="match status" value="1"/>
</dbReference>
<keyword evidence="3 5" id="KW-0687">Ribonucleoprotein</keyword>
<sequence length="174" mass="18368">MAKTRVQKQEAVAELADKIRRMKAAAFASISGFTMKDADNLRIKGREAGVDILVTKKTLLKLAAKEAGLEAIDPSTFEGSLLSAFAYNDEVSAAKLLSGLAKEREFVKILGGVLEGNMVAADEVAKLAALPSKTQLLAQLVGSLNAPVSGFVNVLSGNLRGLVTVLKAVQEKKV</sequence>
<name>A0A0G1MF29_9BACT</name>
<dbReference type="SUPFAM" id="SSF160369">
    <property type="entry name" value="Ribosomal protein L10-like"/>
    <property type="match status" value="1"/>
</dbReference>
<evidence type="ECO:0000256" key="1">
    <source>
        <dbReference type="ARBA" id="ARBA00008889"/>
    </source>
</evidence>
<comment type="subunit">
    <text evidence="5">Part of the ribosomal stalk of the 50S ribosomal subunit. The N-terminus interacts with L11 and the large rRNA to form the base of the stalk. The C-terminus forms an elongated spine to which L12 dimers bind in a sequential fashion forming a multimeric L10(L12)X complex.</text>
</comment>
<evidence type="ECO:0000256" key="2">
    <source>
        <dbReference type="ARBA" id="ARBA00022980"/>
    </source>
</evidence>
<dbReference type="Proteomes" id="UP000034154">
    <property type="component" value="Unassembled WGS sequence"/>
</dbReference>
<organism evidence="6 7">
    <name type="scientific">Candidatus Uhrbacteria bacterium GW2011_GWF2_44_350</name>
    <dbReference type="NCBI Taxonomy" id="1619000"/>
    <lineage>
        <taxon>Bacteria</taxon>
        <taxon>Candidatus Uhriibacteriota</taxon>
    </lineage>
</organism>
<keyword evidence="2 5" id="KW-0689">Ribosomal protein</keyword>
<comment type="similarity">
    <text evidence="1 5">Belongs to the universal ribosomal protein uL10 family.</text>
</comment>
<evidence type="ECO:0000256" key="3">
    <source>
        <dbReference type="ARBA" id="ARBA00023274"/>
    </source>
</evidence>
<dbReference type="GO" id="GO:1990904">
    <property type="term" value="C:ribonucleoprotein complex"/>
    <property type="evidence" value="ECO:0007669"/>
    <property type="project" value="UniProtKB-KW"/>
</dbReference>
<protein>
    <recommendedName>
        <fullName evidence="4 5">Large ribosomal subunit protein uL10</fullName>
    </recommendedName>
</protein>
<dbReference type="PANTHER" id="PTHR11560">
    <property type="entry name" value="39S RIBOSOMAL PROTEIN L10, MITOCHONDRIAL"/>
    <property type="match status" value="1"/>
</dbReference>
<evidence type="ECO:0000256" key="4">
    <source>
        <dbReference type="ARBA" id="ARBA00035202"/>
    </source>
</evidence>
<keyword evidence="5" id="KW-0699">rRNA-binding</keyword>
<reference evidence="6 7" key="1">
    <citation type="journal article" date="2015" name="Nature">
        <title>rRNA introns, odd ribosomes, and small enigmatic genomes across a large radiation of phyla.</title>
        <authorList>
            <person name="Brown C.T."/>
            <person name="Hug L.A."/>
            <person name="Thomas B.C."/>
            <person name="Sharon I."/>
            <person name="Castelle C.J."/>
            <person name="Singh A."/>
            <person name="Wilkins M.J."/>
            <person name="Williams K.H."/>
            <person name="Banfield J.F."/>
        </authorList>
    </citation>
    <scope>NUCLEOTIDE SEQUENCE [LARGE SCALE GENOMIC DNA]</scope>
</reference>
<keyword evidence="5" id="KW-0694">RNA-binding</keyword>
<dbReference type="InterPro" id="IPR047865">
    <property type="entry name" value="Ribosomal_uL10_bac_type"/>
</dbReference>
<dbReference type="Gene3D" id="6.10.250.290">
    <property type="match status" value="1"/>
</dbReference>
<proteinExistence type="inferred from homology"/>